<sequence>MVVTILSTLVAPVQHARALLAPCPPPLAPFTSTGTRDGEDVDFFFFPFLVLYKCGRLVQFIGTYTMTASMDPATSMPSKDYLLNLANLTAGKRSGNKLPIVVFYHSGAFTIELVSSPMYQ</sequence>
<name>A0A0E0G8N5_ORYNI</name>
<evidence type="ECO:0008006" key="4">
    <source>
        <dbReference type="Google" id="ProtNLM"/>
    </source>
</evidence>
<dbReference type="HOGENOM" id="CLU_2053449_0_0_1"/>
<keyword evidence="1" id="KW-0732">Signal</keyword>
<evidence type="ECO:0000256" key="1">
    <source>
        <dbReference type="SAM" id="SignalP"/>
    </source>
</evidence>
<reference evidence="2" key="2">
    <citation type="submission" date="2018-04" db="EMBL/GenBank/DDBJ databases">
        <title>OnivRS2 (Oryza nivara Reference Sequence Version 2).</title>
        <authorList>
            <person name="Zhang J."/>
            <person name="Kudrna D."/>
            <person name="Lee S."/>
            <person name="Talag J."/>
            <person name="Rajasekar S."/>
            <person name="Welchert J."/>
            <person name="Hsing Y.-I."/>
            <person name="Wing R.A."/>
        </authorList>
    </citation>
    <scope>NUCLEOTIDE SEQUENCE [LARGE SCALE GENOMIC DNA]</scope>
    <source>
        <strain evidence="2">SL10</strain>
    </source>
</reference>
<evidence type="ECO:0000313" key="2">
    <source>
        <dbReference type="EnsemblPlants" id="ONIVA02G23680.1"/>
    </source>
</evidence>
<organism evidence="2">
    <name type="scientific">Oryza nivara</name>
    <name type="common">Indian wild rice</name>
    <name type="synonym">Oryza sativa f. spontanea</name>
    <dbReference type="NCBI Taxonomy" id="4536"/>
    <lineage>
        <taxon>Eukaryota</taxon>
        <taxon>Viridiplantae</taxon>
        <taxon>Streptophyta</taxon>
        <taxon>Embryophyta</taxon>
        <taxon>Tracheophyta</taxon>
        <taxon>Spermatophyta</taxon>
        <taxon>Magnoliopsida</taxon>
        <taxon>Liliopsida</taxon>
        <taxon>Poales</taxon>
        <taxon>Poaceae</taxon>
        <taxon>BOP clade</taxon>
        <taxon>Oryzoideae</taxon>
        <taxon>Oryzeae</taxon>
        <taxon>Oryzinae</taxon>
        <taxon>Oryza</taxon>
    </lineage>
</organism>
<keyword evidence="3" id="KW-1185">Reference proteome</keyword>
<dbReference type="EnsemblPlants" id="ONIVA02G23680.1">
    <property type="protein sequence ID" value="ONIVA02G23680.1"/>
    <property type="gene ID" value="ONIVA02G23680"/>
</dbReference>
<dbReference type="Gramene" id="ONIVA02G23680.1">
    <property type="protein sequence ID" value="ONIVA02G23680.1"/>
    <property type="gene ID" value="ONIVA02G23680"/>
</dbReference>
<feature type="chain" id="PRO_5002360229" description="Carboxylesterase type B domain-containing protein" evidence="1">
    <location>
        <begin position="19"/>
        <end position="120"/>
    </location>
</feature>
<evidence type="ECO:0000313" key="3">
    <source>
        <dbReference type="Proteomes" id="UP000006591"/>
    </source>
</evidence>
<accession>A0A0E0G8N5</accession>
<reference evidence="2" key="1">
    <citation type="submission" date="2015-04" db="UniProtKB">
        <authorList>
            <consortium name="EnsemblPlants"/>
        </authorList>
    </citation>
    <scope>IDENTIFICATION</scope>
    <source>
        <strain evidence="2">SL10</strain>
    </source>
</reference>
<dbReference type="AlphaFoldDB" id="A0A0E0G8N5"/>
<proteinExistence type="predicted"/>
<dbReference type="STRING" id="4536.A0A0E0G8N5"/>
<feature type="signal peptide" evidence="1">
    <location>
        <begin position="1"/>
        <end position="18"/>
    </location>
</feature>
<dbReference type="Proteomes" id="UP000006591">
    <property type="component" value="Chromosome 2"/>
</dbReference>
<protein>
    <recommendedName>
        <fullName evidence="4">Carboxylesterase type B domain-containing protein</fullName>
    </recommendedName>
</protein>
<dbReference type="OMA" id="VLYKCGR"/>